<feature type="active site" evidence="9">
    <location>
        <position position="37"/>
    </location>
</feature>
<dbReference type="CDD" id="cd03109">
    <property type="entry name" value="DTBS"/>
    <property type="match status" value="1"/>
</dbReference>
<feature type="binding site" evidence="9">
    <location>
        <position position="113"/>
    </location>
    <ligand>
        <name>Mg(2+)</name>
        <dbReference type="ChEBI" id="CHEBI:18420"/>
    </ligand>
</feature>
<comment type="function">
    <text evidence="9">Catalyzes a mechanistically unusual reaction, the ATP-dependent insertion of CO2 between the N7 and N8 nitrogen atoms of 7,8-diaminopelargonic acid (DAPA, also called 7,8-diammoniononanoate) to form a ureido ring.</text>
</comment>
<comment type="catalytic activity">
    <reaction evidence="8">
        <text>(7R,8S)-8-amino-7-(carboxyamino)nonanoate + ATP = (4R,5S)-dethiobiotin + ADP + phosphate + H(+)</text>
        <dbReference type="Rhea" id="RHEA:63684"/>
        <dbReference type="ChEBI" id="CHEBI:15378"/>
        <dbReference type="ChEBI" id="CHEBI:30616"/>
        <dbReference type="ChEBI" id="CHEBI:43474"/>
        <dbReference type="ChEBI" id="CHEBI:149470"/>
        <dbReference type="ChEBI" id="CHEBI:149473"/>
        <dbReference type="ChEBI" id="CHEBI:456216"/>
    </reaction>
</comment>
<keyword evidence="3 9" id="KW-0479">Metal-binding</keyword>
<comment type="subunit">
    <text evidence="9">Homodimer.</text>
</comment>
<sequence length="247" mass="27583">MAGFFITGTDTDVGKTIVTGLISAALNKRGTNTIPYKPVQSGSFFRENQLYAPDVDTYEKMNNKAFPQSSTYLLEAPVSPHLAARWDTVTVKEDKIYTDYLHLSNACDCILVEGAGGVAVPIIDENYCVSDLMKDLKLPVIVVARAGLGTINHTTLTVHYIRQLGLPITGIIMNGFENSEKQAQQENVNMIEKMTNVPVIGQLPFVQKIEQFLDNEELILSLIEQINIEFLIKMWREQTNERSKQLG</sequence>
<dbReference type="InterPro" id="IPR004472">
    <property type="entry name" value="DTB_synth_BioD"/>
</dbReference>
<keyword evidence="5 9" id="KW-0093">Biotin biosynthesis</keyword>
<feature type="binding site" evidence="9">
    <location>
        <position position="41"/>
    </location>
    <ligand>
        <name>substrate</name>
    </ligand>
</feature>
<feature type="binding site" evidence="9">
    <location>
        <position position="54"/>
    </location>
    <ligand>
        <name>ATP</name>
        <dbReference type="ChEBI" id="CHEBI:30616"/>
    </ligand>
</feature>
<feature type="binding site" evidence="9">
    <location>
        <begin position="113"/>
        <end position="116"/>
    </location>
    <ligand>
        <name>ATP</name>
        <dbReference type="ChEBI" id="CHEBI:30616"/>
    </ligand>
</feature>
<evidence type="ECO:0000256" key="9">
    <source>
        <dbReference type="HAMAP-Rule" id="MF_00336"/>
    </source>
</evidence>
<comment type="similarity">
    <text evidence="9">Belongs to the dethiobiotin synthetase family.</text>
</comment>
<evidence type="ECO:0000256" key="1">
    <source>
        <dbReference type="ARBA" id="ARBA00022490"/>
    </source>
</evidence>
<keyword evidence="6 9" id="KW-0067">ATP-binding</keyword>
<keyword evidence="11" id="KW-1185">Reference proteome</keyword>
<dbReference type="Gene3D" id="3.40.50.300">
    <property type="entry name" value="P-loop containing nucleotide triphosphate hydrolases"/>
    <property type="match status" value="1"/>
</dbReference>
<evidence type="ECO:0000256" key="7">
    <source>
        <dbReference type="ARBA" id="ARBA00022842"/>
    </source>
</evidence>
<keyword evidence="2 9" id="KW-0436">Ligase</keyword>
<feature type="binding site" evidence="9">
    <location>
        <begin position="12"/>
        <end position="17"/>
    </location>
    <ligand>
        <name>ATP</name>
        <dbReference type="ChEBI" id="CHEBI:30616"/>
    </ligand>
</feature>
<feature type="binding site" evidence="9">
    <location>
        <position position="54"/>
    </location>
    <ligand>
        <name>Mg(2+)</name>
        <dbReference type="ChEBI" id="CHEBI:18420"/>
    </ligand>
</feature>
<comment type="catalytic activity">
    <reaction evidence="9">
        <text>(7R,8S)-7,8-diammoniononanoate + CO2 + ATP = (4R,5S)-dethiobiotin + ADP + phosphate + 3 H(+)</text>
        <dbReference type="Rhea" id="RHEA:15805"/>
        <dbReference type="ChEBI" id="CHEBI:15378"/>
        <dbReference type="ChEBI" id="CHEBI:16526"/>
        <dbReference type="ChEBI" id="CHEBI:30616"/>
        <dbReference type="ChEBI" id="CHEBI:43474"/>
        <dbReference type="ChEBI" id="CHEBI:149469"/>
        <dbReference type="ChEBI" id="CHEBI:149473"/>
        <dbReference type="ChEBI" id="CHEBI:456216"/>
        <dbReference type="EC" id="6.3.3.3"/>
    </reaction>
</comment>
<dbReference type="EMBL" id="JAOTPO010000001">
    <property type="protein sequence ID" value="MDE5412036.1"/>
    <property type="molecule type" value="Genomic_DNA"/>
</dbReference>
<dbReference type="Pfam" id="PF13500">
    <property type="entry name" value="AAA_26"/>
    <property type="match status" value="1"/>
</dbReference>
<gene>
    <name evidence="9 10" type="primary">bioD</name>
    <name evidence="10" type="ORF">N7Z68_01385</name>
</gene>
<comment type="pathway">
    <text evidence="9">Cofactor biosynthesis; biotin biosynthesis; biotin from 7,8-diaminononanoate: step 1/2.</text>
</comment>
<dbReference type="EC" id="6.3.3.3" evidence="9"/>
<comment type="cofactor">
    <cofactor evidence="9">
        <name>Mg(2+)</name>
        <dbReference type="ChEBI" id="CHEBI:18420"/>
    </cofactor>
</comment>
<dbReference type="RefSeq" id="WP_275116660.1">
    <property type="nucleotide sequence ID" value="NZ_JAOTPO010000001.1"/>
</dbReference>
<dbReference type="PANTHER" id="PTHR43210:SF2">
    <property type="entry name" value="ATP-DEPENDENT DETHIOBIOTIN SYNTHETASE BIOD 2"/>
    <property type="match status" value="1"/>
</dbReference>
<dbReference type="PANTHER" id="PTHR43210">
    <property type="entry name" value="DETHIOBIOTIN SYNTHETASE"/>
    <property type="match status" value="1"/>
</dbReference>
<organism evidence="10 11">
    <name type="scientific">Alkalihalobacterium chitinilyticum</name>
    <dbReference type="NCBI Taxonomy" id="2980103"/>
    <lineage>
        <taxon>Bacteria</taxon>
        <taxon>Bacillati</taxon>
        <taxon>Bacillota</taxon>
        <taxon>Bacilli</taxon>
        <taxon>Bacillales</taxon>
        <taxon>Bacillaceae</taxon>
        <taxon>Alkalihalobacterium</taxon>
    </lineage>
</organism>
<dbReference type="Proteomes" id="UP001148125">
    <property type="component" value="Unassembled WGS sequence"/>
</dbReference>
<evidence type="ECO:0000313" key="10">
    <source>
        <dbReference type="EMBL" id="MDE5412036.1"/>
    </source>
</evidence>
<reference evidence="10" key="1">
    <citation type="submission" date="2024-05" db="EMBL/GenBank/DDBJ databases">
        <title>Alkalihalobacillus sp. strain MEB203 novel alkaliphilic bacterium from Lonar Lake, India.</title>
        <authorList>
            <person name="Joshi A."/>
            <person name="Thite S."/>
            <person name="Mengade P."/>
        </authorList>
    </citation>
    <scope>NUCLEOTIDE SEQUENCE</scope>
    <source>
        <strain evidence="10">MEB 203</strain>
    </source>
</reference>
<keyword evidence="7 9" id="KW-0460">Magnesium</keyword>
<dbReference type="InterPro" id="IPR027417">
    <property type="entry name" value="P-loop_NTPase"/>
</dbReference>
<dbReference type="PIRSF" id="PIRSF006755">
    <property type="entry name" value="DTB_synth"/>
    <property type="match status" value="1"/>
</dbReference>
<keyword evidence="4 9" id="KW-0547">Nucleotide-binding</keyword>
<evidence type="ECO:0000256" key="3">
    <source>
        <dbReference type="ARBA" id="ARBA00022723"/>
    </source>
</evidence>
<feature type="binding site" evidence="9">
    <location>
        <position position="16"/>
    </location>
    <ligand>
        <name>Mg(2+)</name>
        <dbReference type="ChEBI" id="CHEBI:18420"/>
    </ligand>
</feature>
<feature type="binding site" evidence="9">
    <location>
        <begin position="204"/>
        <end position="206"/>
    </location>
    <ligand>
        <name>ATP</name>
        <dbReference type="ChEBI" id="CHEBI:30616"/>
    </ligand>
</feature>
<dbReference type="SUPFAM" id="SSF52540">
    <property type="entry name" value="P-loop containing nucleoside triphosphate hydrolases"/>
    <property type="match status" value="1"/>
</dbReference>
<accession>A0ABT5VA95</accession>
<evidence type="ECO:0000256" key="4">
    <source>
        <dbReference type="ARBA" id="ARBA00022741"/>
    </source>
</evidence>
<proteinExistence type="inferred from homology"/>
<protein>
    <recommendedName>
        <fullName evidence="9">ATP-dependent dethiobiotin synthetase BioD</fullName>
        <ecNumber evidence="9">6.3.3.3</ecNumber>
    </recommendedName>
    <alternativeName>
        <fullName evidence="9">DTB synthetase</fullName>
        <shortName evidence="9">DTBS</shortName>
    </alternativeName>
    <alternativeName>
        <fullName evidence="9">Dethiobiotin synthase</fullName>
    </alternativeName>
</protein>
<evidence type="ECO:0000256" key="8">
    <source>
        <dbReference type="ARBA" id="ARBA00047386"/>
    </source>
</evidence>
<comment type="subcellular location">
    <subcellularLocation>
        <location evidence="9">Cytoplasm</location>
    </subcellularLocation>
</comment>
<name>A0ABT5VA95_9BACI</name>
<comment type="caution">
    <text evidence="10">The sequence shown here is derived from an EMBL/GenBank/DDBJ whole genome shotgun (WGS) entry which is preliminary data.</text>
</comment>
<comment type="caution">
    <text evidence="9">Lacks conserved residue(s) required for the propagation of feature annotation.</text>
</comment>
<evidence type="ECO:0000256" key="2">
    <source>
        <dbReference type="ARBA" id="ARBA00022598"/>
    </source>
</evidence>
<evidence type="ECO:0000313" key="11">
    <source>
        <dbReference type="Proteomes" id="UP001148125"/>
    </source>
</evidence>
<dbReference type="NCBIfam" id="TIGR00347">
    <property type="entry name" value="bioD"/>
    <property type="match status" value="1"/>
</dbReference>
<evidence type="ECO:0000256" key="5">
    <source>
        <dbReference type="ARBA" id="ARBA00022756"/>
    </source>
</evidence>
<dbReference type="HAMAP" id="MF_00336">
    <property type="entry name" value="BioD"/>
    <property type="match status" value="1"/>
</dbReference>
<dbReference type="GO" id="GO:0004141">
    <property type="term" value="F:dethiobiotin synthase activity"/>
    <property type="evidence" value="ECO:0007669"/>
    <property type="project" value="UniProtKB-EC"/>
</dbReference>
<keyword evidence="1 9" id="KW-0963">Cytoplasm</keyword>
<evidence type="ECO:0000256" key="6">
    <source>
        <dbReference type="ARBA" id="ARBA00022840"/>
    </source>
</evidence>